<feature type="transmembrane region" description="Helical" evidence="1">
    <location>
        <begin position="448"/>
        <end position="467"/>
    </location>
</feature>
<sequence>MIPSGAAGAGGMPPLELTGGSRVAVIGGGPAGSLSACFLLDLARQFGVSLRVDLYEPRDFTLTGPPGCNMCGGVISESLMQKMAAEGISLPREVLLDAIDSYVLHTDSGAVAIRPLHEEMRIASIFRGAGPMGAESQSPLPWSSFDHHLLEMARRQGALHIARRVRRLERCTDGRVRLHLQPSRQTEGADDASDPYDLVIGCVGLNGAGVKLFEEFDIGYRPPKSARAWVSELYMGAEEVRARLGNAMHIFLLDVPGMKFAALTPKGHYATFILLGEGVNEELASQVCHSRAIRELFPEGWETPVRPCHCMPRINVGPPTRPFGDRLVLVGDCASSRLYKDGIGAAYRMAKACAYTALTRGISAEAFRLGYWPACQEMDRDNRLGHLLFSMDGLLRHVPPFRRGMLQVIRDEQERSDDPRRMSSAMWDTFTGSSSYKEIFRRAGHPVILWRLLVATLGALLSGLAFWRGRGGTA</sequence>
<name>A0ABQ0CB33_9PROT</name>
<evidence type="ECO:0000313" key="2">
    <source>
        <dbReference type="EMBL" id="GAB0058099.1"/>
    </source>
</evidence>
<dbReference type="RefSeq" id="WP_420905780.1">
    <property type="nucleotide sequence ID" value="NZ_BAAFGK010000004.1"/>
</dbReference>
<gene>
    <name evidence="2" type="ORF">SIID45300_02442</name>
</gene>
<evidence type="ECO:0000313" key="3">
    <source>
        <dbReference type="Proteomes" id="UP001628193"/>
    </source>
</evidence>
<reference evidence="2 3" key="2">
    <citation type="submission" date="2024-09" db="EMBL/GenBank/DDBJ databases">
        <title>Draft genome sequence of Candidatus Magnetaquicoccaceae bacterium FCR-1.</title>
        <authorList>
            <person name="Shimoshige H."/>
            <person name="Shimamura S."/>
            <person name="Taoka A."/>
            <person name="Kobayashi H."/>
            <person name="Maekawa T."/>
        </authorList>
    </citation>
    <scope>NUCLEOTIDE SEQUENCE [LARGE SCALE GENOMIC DNA]</scope>
    <source>
        <strain evidence="2 3">FCR-1</strain>
    </source>
</reference>
<dbReference type="EMBL" id="BAAFGK010000004">
    <property type="protein sequence ID" value="GAB0058099.1"/>
    <property type="molecule type" value="Genomic_DNA"/>
</dbReference>
<keyword evidence="1" id="KW-0812">Transmembrane</keyword>
<accession>A0ABQ0CB33</accession>
<dbReference type="Proteomes" id="UP001628193">
    <property type="component" value="Unassembled WGS sequence"/>
</dbReference>
<dbReference type="InterPro" id="IPR036188">
    <property type="entry name" value="FAD/NAD-bd_sf"/>
</dbReference>
<proteinExistence type="predicted"/>
<keyword evidence="1" id="KW-0472">Membrane</keyword>
<evidence type="ECO:0008006" key="4">
    <source>
        <dbReference type="Google" id="ProtNLM"/>
    </source>
</evidence>
<reference evidence="2 3" key="1">
    <citation type="submission" date="2024-05" db="EMBL/GenBank/DDBJ databases">
        <authorList>
            <consortium name="Candidatus Magnetaquicoccaceae bacterium FCR-1 genome sequencing consortium"/>
            <person name="Shimoshige H."/>
            <person name="Shimamura S."/>
            <person name="Taoka A."/>
            <person name="Kobayashi H."/>
            <person name="Maekawa T."/>
        </authorList>
    </citation>
    <scope>NUCLEOTIDE SEQUENCE [LARGE SCALE GENOMIC DNA]</scope>
    <source>
        <strain evidence="2 3">FCR-1</strain>
    </source>
</reference>
<dbReference type="Gene3D" id="3.50.50.60">
    <property type="entry name" value="FAD/NAD(P)-binding domain"/>
    <property type="match status" value="1"/>
</dbReference>
<comment type="caution">
    <text evidence="2">The sequence shown here is derived from an EMBL/GenBank/DDBJ whole genome shotgun (WGS) entry which is preliminary data.</text>
</comment>
<evidence type="ECO:0000256" key="1">
    <source>
        <dbReference type="SAM" id="Phobius"/>
    </source>
</evidence>
<keyword evidence="1" id="KW-1133">Transmembrane helix</keyword>
<keyword evidence="3" id="KW-1185">Reference proteome</keyword>
<protein>
    <recommendedName>
        <fullName evidence="4">Geranylgeranyl reductase</fullName>
    </recommendedName>
</protein>
<organism evidence="2 3">
    <name type="scientific">Candidatus Magnetaquiglobus chichijimensis</name>
    <dbReference type="NCBI Taxonomy" id="3141448"/>
    <lineage>
        <taxon>Bacteria</taxon>
        <taxon>Pseudomonadati</taxon>
        <taxon>Pseudomonadota</taxon>
        <taxon>Magnetococcia</taxon>
        <taxon>Magnetococcales</taxon>
        <taxon>Candidatus Magnetaquicoccaceae</taxon>
        <taxon>Candidatus Magnetaquiglobus</taxon>
    </lineage>
</organism>
<dbReference type="SUPFAM" id="SSF51905">
    <property type="entry name" value="FAD/NAD(P)-binding domain"/>
    <property type="match status" value="1"/>
</dbReference>